<reference evidence="2" key="1">
    <citation type="journal article" date="2023" name="Insect Mol. Biol.">
        <title>Genome sequencing provides insights into the evolution of gene families encoding plant cell wall-degrading enzymes in longhorned beetles.</title>
        <authorList>
            <person name="Shin N.R."/>
            <person name="Okamura Y."/>
            <person name="Kirsch R."/>
            <person name="Pauchet Y."/>
        </authorList>
    </citation>
    <scope>NUCLEOTIDE SEQUENCE</scope>
    <source>
        <strain evidence="2">RBIC_L_NR</strain>
    </source>
</reference>
<keyword evidence="3" id="KW-1185">Reference proteome</keyword>
<feature type="compositionally biased region" description="Polar residues" evidence="1">
    <location>
        <begin position="264"/>
        <end position="276"/>
    </location>
</feature>
<protein>
    <submittedName>
        <fullName evidence="2">Uncharacterized protein</fullName>
    </submittedName>
</protein>
<feature type="compositionally biased region" description="Polar residues" evidence="1">
    <location>
        <begin position="296"/>
        <end position="315"/>
    </location>
</feature>
<feature type="region of interest" description="Disordered" evidence="1">
    <location>
        <begin position="197"/>
        <end position="236"/>
    </location>
</feature>
<sequence>MDEIETIQPFVFLSHDDLKNTRLSCNNPLINNFDLSAWIERDNDHVDNKIDFTFKRESVDEFSQDDISLNSEKTKRRIKRAKTRTTTVKPRTTTKSKTNKKRATTSPLKIKITNVTTSTVKIENKYGGSGVTVDSIPPRPTFNGYRPQTYYSNHDQSDVTYLIGNVPTKASSLPTKHTDKPLEVNIKIQYYLQTTKKTTTTRKKKKKPTSKPTDSYEQDNSVVITQRPSTKKPELGYPVFMQSQGYDNVVVRPNDLFEKPTSRPRPTNSYSDNNRPTYIHSRPTNEDDNAYGGFRPSSNNYDEANIYSNNRPSSNGYSNVYSQPIGVNSDFYSYSDRTTTKRPYIIRPQTYYDTTIQNTYDDTNFEDRPFSSSQRPYVYRPESNHYVYTDDYTRRPTFKPQQSSYDDEISNNFYNYNKRPTVQNTYNKNDPINEVYAYLLDGEDRVDYIPKKPTFGQVDIGGPITTPTTGLVNDKISKPSKIYAIGHVHKLDNDQISDKLDFKTRHVTKRKGVSGDDRRFVKISSVKAEAIINDENGIFYSVQRRDGDDDLVEVAGVKNGDEDKIQVVQIDVSPSEVK</sequence>
<evidence type="ECO:0000313" key="3">
    <source>
        <dbReference type="Proteomes" id="UP001162156"/>
    </source>
</evidence>
<dbReference type="AlphaFoldDB" id="A0AAV8Y1C9"/>
<evidence type="ECO:0000256" key="1">
    <source>
        <dbReference type="SAM" id="MobiDB-lite"/>
    </source>
</evidence>
<name>A0AAV8Y1C9_9CUCU</name>
<comment type="caution">
    <text evidence="2">The sequence shown here is derived from an EMBL/GenBank/DDBJ whole genome shotgun (WGS) entry which is preliminary data.</text>
</comment>
<accession>A0AAV8Y1C9</accession>
<feature type="region of interest" description="Disordered" evidence="1">
    <location>
        <begin position="256"/>
        <end position="315"/>
    </location>
</feature>
<gene>
    <name evidence="2" type="ORF">NQ314_009415</name>
</gene>
<dbReference type="EMBL" id="JANEYF010002575">
    <property type="protein sequence ID" value="KAJ8944653.1"/>
    <property type="molecule type" value="Genomic_DNA"/>
</dbReference>
<dbReference type="Proteomes" id="UP001162156">
    <property type="component" value="Unassembled WGS sequence"/>
</dbReference>
<feature type="compositionally biased region" description="Polar residues" evidence="1">
    <location>
        <begin position="218"/>
        <end position="228"/>
    </location>
</feature>
<evidence type="ECO:0000313" key="2">
    <source>
        <dbReference type="EMBL" id="KAJ8944653.1"/>
    </source>
</evidence>
<feature type="compositionally biased region" description="Basic residues" evidence="1">
    <location>
        <begin position="199"/>
        <end position="209"/>
    </location>
</feature>
<proteinExistence type="predicted"/>
<organism evidence="2 3">
    <name type="scientific">Rhamnusium bicolor</name>
    <dbReference type="NCBI Taxonomy" id="1586634"/>
    <lineage>
        <taxon>Eukaryota</taxon>
        <taxon>Metazoa</taxon>
        <taxon>Ecdysozoa</taxon>
        <taxon>Arthropoda</taxon>
        <taxon>Hexapoda</taxon>
        <taxon>Insecta</taxon>
        <taxon>Pterygota</taxon>
        <taxon>Neoptera</taxon>
        <taxon>Endopterygota</taxon>
        <taxon>Coleoptera</taxon>
        <taxon>Polyphaga</taxon>
        <taxon>Cucujiformia</taxon>
        <taxon>Chrysomeloidea</taxon>
        <taxon>Cerambycidae</taxon>
        <taxon>Lepturinae</taxon>
        <taxon>Rhagiini</taxon>
        <taxon>Rhamnusium</taxon>
    </lineage>
</organism>